<comment type="caution">
    <text evidence="2">The sequence shown here is derived from an EMBL/GenBank/DDBJ whole genome shotgun (WGS) entry which is preliminary data.</text>
</comment>
<organism evidence="2 3">
    <name type="scientific">Mycolicibacterium frederiksbergense</name>
    <dbReference type="NCBI Taxonomy" id="117567"/>
    <lineage>
        <taxon>Bacteria</taxon>
        <taxon>Bacillati</taxon>
        <taxon>Actinomycetota</taxon>
        <taxon>Actinomycetes</taxon>
        <taxon>Mycobacteriales</taxon>
        <taxon>Mycobacteriaceae</taxon>
        <taxon>Mycolicibacterium</taxon>
    </lineage>
</organism>
<evidence type="ECO:0000313" key="3">
    <source>
        <dbReference type="Proteomes" id="UP001160130"/>
    </source>
</evidence>
<gene>
    <name evidence="2" type="ORF">M2272_002944</name>
</gene>
<proteinExistence type="predicted"/>
<keyword evidence="3" id="KW-1185">Reference proteome</keyword>
<reference evidence="2 3" key="1">
    <citation type="submission" date="2023-04" db="EMBL/GenBank/DDBJ databases">
        <title>Forest soil microbial communities from Buena Vista Peninsula, Colon Province, Panama.</title>
        <authorList>
            <person name="Bouskill N."/>
        </authorList>
    </citation>
    <scope>NUCLEOTIDE SEQUENCE [LARGE SCALE GENOMIC DNA]</scope>
    <source>
        <strain evidence="2 3">AC80</strain>
    </source>
</reference>
<dbReference type="Proteomes" id="UP001160130">
    <property type="component" value="Unassembled WGS sequence"/>
</dbReference>
<evidence type="ECO:0000313" key="2">
    <source>
        <dbReference type="EMBL" id="MDH6196301.1"/>
    </source>
</evidence>
<dbReference type="SUPFAM" id="SSF48557">
    <property type="entry name" value="L-aspartase-like"/>
    <property type="match status" value="1"/>
</dbReference>
<accession>A0ABT6L029</accession>
<dbReference type="PANTHER" id="PTHR10362">
    <property type="entry name" value="HISTIDINE AMMONIA-LYASE"/>
    <property type="match status" value="1"/>
</dbReference>
<dbReference type="EMBL" id="JARXVE010000004">
    <property type="protein sequence ID" value="MDH6196301.1"/>
    <property type="molecule type" value="Genomic_DNA"/>
</dbReference>
<keyword evidence="1 2" id="KW-0456">Lyase</keyword>
<dbReference type="Pfam" id="PF00221">
    <property type="entry name" value="Lyase_aromatic"/>
    <property type="match status" value="1"/>
</dbReference>
<dbReference type="Gene3D" id="1.10.275.10">
    <property type="entry name" value="Fumarase/aspartase (N-terminal domain)"/>
    <property type="match status" value="1"/>
</dbReference>
<dbReference type="InterPro" id="IPR024083">
    <property type="entry name" value="Fumarase/histidase_N"/>
</dbReference>
<name>A0ABT6L029_9MYCO</name>
<dbReference type="InterPro" id="IPR008948">
    <property type="entry name" value="L-Aspartase-like"/>
</dbReference>
<dbReference type="RefSeq" id="WP_280832928.1">
    <property type="nucleotide sequence ID" value="NZ_JARXVE010000004.1"/>
</dbReference>
<dbReference type="GO" id="GO:0004397">
    <property type="term" value="F:histidine ammonia-lyase activity"/>
    <property type="evidence" value="ECO:0007669"/>
    <property type="project" value="UniProtKB-EC"/>
</dbReference>
<protein>
    <submittedName>
        <fullName evidence="2">Histidine ammonia-lyase</fullName>
        <ecNumber evidence="2">4.3.1.3</ecNumber>
    </submittedName>
</protein>
<sequence>MIVLSGTGTIADVVTLADRRDQVSISPDVLAAIGHAYHQATDLSRRFPTYGRTTGVGGNRGTQVHADDKHYGMRLLRSHAVDAGDPLADRIVRAMLAVRLIQLCVPGAGLDPRILSGLERMLNDDALPELLQYASIGTGDLAALAGTALTLIGERPATAPLTPMEPWSADSALPFMSSSALTVGRSCLALDELNRLERASSVIYLLSFLALDGNPSTFSPAAARAAAAPQVDTVAARLRRLLTDGAHADHTPARIQDPYGLRVYPVAHASVVASLDSLARQLERTLNTAQENPLFDFDGDGVVHHGAFYQASLSLELDGTTLALALTAPITHSRIRMLNDPDTNGRNAFLASSEDGSSGLMMVEYVAAGAIAEIRAAAQPASIGTLVLSRGAEEDATFASQATQQLERSVAAYRVLLGCELVGAVRLLRQRGLHGRWAGALGQAFTLASDLPWDDEDRDLRGDLDAAESLLDDLGRLVPDSDQVNR</sequence>
<dbReference type="Gene3D" id="1.20.200.10">
    <property type="entry name" value="Fumarase/aspartase (Central domain)"/>
    <property type="match status" value="1"/>
</dbReference>
<dbReference type="EC" id="4.3.1.3" evidence="2"/>
<dbReference type="InterPro" id="IPR001106">
    <property type="entry name" value="Aromatic_Lyase"/>
</dbReference>
<evidence type="ECO:0000256" key="1">
    <source>
        <dbReference type="ARBA" id="ARBA00023239"/>
    </source>
</evidence>